<sequence length="511" mass="57328">MFPILDREKTQEQYACLWTGECEPSEQTPFLCLVNAIFALSSQLNPAVSPHERSRLATQYYSRAMDQLDIWGMASLHTVQSLVLLAMYCQSSNETHQCWILAGMSIRVSQALGLHLPGASERVRDARTRELLRRVWHGCVQLDRTVSMTYGRPCAAGERMAVAVPLPSYEPDDELGAGSAMTLQHFNLFTRLFRNLHEVLYSLGAPGVIQVQSLDELYDRYFRHCPTDPNKPSVIDIEGGLQRWHDGIPIGLRANQYQSTSEMSTLRRQAVILEQNYLHVRLLLLRPFLSAIIALDPHEHSSGTAPLSVAISLQCAVTCVRVAQDSIGLINRHRPQDVRSTGSTATWWFNVLFIYTAATVLNASLLSPPIIGELSEASILESWQLALAMLEEYTVFGEHIKRLVMTLRVLFDAVPKQYSQHRRLRTQREQGSNSRPNQPTHASGSDAGVQQVGLQDQVSGVQPTTSISMPFLAPWVEQAFDWTQQTDSLWDMGFDPLDLAWLTSLPTDLAM</sequence>
<evidence type="ECO:0000313" key="7">
    <source>
        <dbReference type="EMBL" id="KAF2165980.1"/>
    </source>
</evidence>
<reference evidence="7" key="1">
    <citation type="journal article" date="2020" name="Stud. Mycol.">
        <title>101 Dothideomycetes genomes: a test case for predicting lifestyles and emergence of pathogens.</title>
        <authorList>
            <person name="Haridas S."/>
            <person name="Albert R."/>
            <person name="Binder M."/>
            <person name="Bloem J."/>
            <person name="Labutti K."/>
            <person name="Salamov A."/>
            <person name="Andreopoulos B."/>
            <person name="Baker S."/>
            <person name="Barry K."/>
            <person name="Bills G."/>
            <person name="Bluhm B."/>
            <person name="Cannon C."/>
            <person name="Castanera R."/>
            <person name="Culley D."/>
            <person name="Daum C."/>
            <person name="Ezra D."/>
            <person name="Gonzalez J."/>
            <person name="Henrissat B."/>
            <person name="Kuo A."/>
            <person name="Liang C."/>
            <person name="Lipzen A."/>
            <person name="Lutzoni F."/>
            <person name="Magnuson J."/>
            <person name="Mondo S."/>
            <person name="Nolan M."/>
            <person name="Ohm R."/>
            <person name="Pangilinan J."/>
            <person name="Park H.-J."/>
            <person name="Ramirez L."/>
            <person name="Alfaro M."/>
            <person name="Sun H."/>
            <person name="Tritt A."/>
            <person name="Yoshinaga Y."/>
            <person name="Zwiers L.-H."/>
            <person name="Turgeon B."/>
            <person name="Goodwin S."/>
            <person name="Spatafora J."/>
            <person name="Crous P."/>
            <person name="Grigoriev I."/>
        </authorList>
    </citation>
    <scope>NUCLEOTIDE SEQUENCE</scope>
    <source>
        <strain evidence="7">ATCC 36951</strain>
    </source>
</reference>
<dbReference type="GO" id="GO:0006351">
    <property type="term" value="P:DNA-templated transcription"/>
    <property type="evidence" value="ECO:0007669"/>
    <property type="project" value="InterPro"/>
</dbReference>
<evidence type="ECO:0000313" key="8">
    <source>
        <dbReference type="Proteomes" id="UP000799537"/>
    </source>
</evidence>
<evidence type="ECO:0000256" key="5">
    <source>
        <dbReference type="SAM" id="MobiDB-lite"/>
    </source>
</evidence>
<dbReference type="Proteomes" id="UP000799537">
    <property type="component" value="Unassembled WGS sequence"/>
</dbReference>
<organism evidence="7 8">
    <name type="scientific">Zasmidium cellare ATCC 36951</name>
    <dbReference type="NCBI Taxonomy" id="1080233"/>
    <lineage>
        <taxon>Eukaryota</taxon>
        <taxon>Fungi</taxon>
        <taxon>Dikarya</taxon>
        <taxon>Ascomycota</taxon>
        <taxon>Pezizomycotina</taxon>
        <taxon>Dothideomycetes</taxon>
        <taxon>Dothideomycetidae</taxon>
        <taxon>Mycosphaerellales</taxon>
        <taxon>Mycosphaerellaceae</taxon>
        <taxon>Zasmidium</taxon>
    </lineage>
</organism>
<dbReference type="RefSeq" id="XP_033666869.1">
    <property type="nucleotide sequence ID" value="XM_033812977.1"/>
</dbReference>
<evidence type="ECO:0000259" key="6">
    <source>
        <dbReference type="SMART" id="SM00906"/>
    </source>
</evidence>
<dbReference type="PANTHER" id="PTHR47424">
    <property type="entry name" value="REGULATORY PROTEIN GAL4"/>
    <property type="match status" value="1"/>
</dbReference>
<dbReference type="InterPro" id="IPR007219">
    <property type="entry name" value="XnlR_reg_dom"/>
</dbReference>
<dbReference type="EMBL" id="ML993598">
    <property type="protein sequence ID" value="KAF2165980.1"/>
    <property type="molecule type" value="Genomic_DNA"/>
</dbReference>
<dbReference type="OrthoDB" id="3627416at2759"/>
<evidence type="ECO:0000256" key="1">
    <source>
        <dbReference type="ARBA" id="ARBA00023015"/>
    </source>
</evidence>
<gene>
    <name evidence="7" type="ORF">M409DRAFT_55337</name>
</gene>
<dbReference type="CDD" id="cd12148">
    <property type="entry name" value="fungal_TF_MHR"/>
    <property type="match status" value="1"/>
</dbReference>
<feature type="region of interest" description="Disordered" evidence="5">
    <location>
        <begin position="421"/>
        <end position="448"/>
    </location>
</feature>
<dbReference type="GO" id="GO:0005634">
    <property type="term" value="C:nucleus"/>
    <property type="evidence" value="ECO:0007669"/>
    <property type="project" value="TreeGrafter"/>
</dbReference>
<dbReference type="PANTHER" id="PTHR47424:SF3">
    <property type="entry name" value="REGULATORY PROTEIN GAL4"/>
    <property type="match status" value="1"/>
</dbReference>
<evidence type="ECO:0000256" key="2">
    <source>
        <dbReference type="ARBA" id="ARBA00023125"/>
    </source>
</evidence>
<protein>
    <recommendedName>
        <fullName evidence="6">Xylanolytic transcriptional activator regulatory domain-containing protein</fullName>
    </recommendedName>
</protein>
<dbReference type="GO" id="GO:0008270">
    <property type="term" value="F:zinc ion binding"/>
    <property type="evidence" value="ECO:0007669"/>
    <property type="project" value="InterPro"/>
</dbReference>
<accession>A0A6A6CIF6</accession>
<dbReference type="SMART" id="SM00906">
    <property type="entry name" value="Fungal_trans"/>
    <property type="match status" value="1"/>
</dbReference>
<dbReference type="AlphaFoldDB" id="A0A6A6CIF6"/>
<keyword evidence="4" id="KW-0539">Nucleus</keyword>
<keyword evidence="2" id="KW-0238">DNA-binding</keyword>
<feature type="domain" description="Xylanolytic transcriptional activator regulatory" evidence="6">
    <location>
        <begin position="98"/>
        <end position="173"/>
    </location>
</feature>
<feature type="compositionally biased region" description="Polar residues" evidence="5">
    <location>
        <begin position="429"/>
        <end position="443"/>
    </location>
</feature>
<proteinExistence type="predicted"/>
<keyword evidence="1" id="KW-0805">Transcription regulation</keyword>
<dbReference type="GO" id="GO:0000978">
    <property type="term" value="F:RNA polymerase II cis-regulatory region sequence-specific DNA binding"/>
    <property type="evidence" value="ECO:0007669"/>
    <property type="project" value="TreeGrafter"/>
</dbReference>
<keyword evidence="8" id="KW-1185">Reference proteome</keyword>
<keyword evidence="3" id="KW-0804">Transcription</keyword>
<dbReference type="GO" id="GO:0000981">
    <property type="term" value="F:DNA-binding transcription factor activity, RNA polymerase II-specific"/>
    <property type="evidence" value="ECO:0007669"/>
    <property type="project" value="TreeGrafter"/>
</dbReference>
<dbReference type="GeneID" id="54566249"/>
<name>A0A6A6CIF6_ZASCE</name>
<dbReference type="GO" id="GO:0000435">
    <property type="term" value="P:positive regulation of transcription from RNA polymerase II promoter by galactose"/>
    <property type="evidence" value="ECO:0007669"/>
    <property type="project" value="TreeGrafter"/>
</dbReference>
<dbReference type="InterPro" id="IPR051127">
    <property type="entry name" value="Fungal_SecMet_Regulators"/>
</dbReference>
<dbReference type="Pfam" id="PF04082">
    <property type="entry name" value="Fungal_trans"/>
    <property type="match status" value="1"/>
</dbReference>
<evidence type="ECO:0000256" key="4">
    <source>
        <dbReference type="ARBA" id="ARBA00023242"/>
    </source>
</evidence>
<evidence type="ECO:0000256" key="3">
    <source>
        <dbReference type="ARBA" id="ARBA00023163"/>
    </source>
</evidence>